<name>A0A371D7X8_9APHY</name>
<evidence type="ECO:0000256" key="1">
    <source>
        <dbReference type="SAM" id="Phobius"/>
    </source>
</evidence>
<dbReference type="Proteomes" id="UP000256964">
    <property type="component" value="Unassembled WGS sequence"/>
</dbReference>
<keyword evidence="3" id="KW-1185">Reference proteome</keyword>
<evidence type="ECO:0000313" key="3">
    <source>
        <dbReference type="Proteomes" id="UP000256964"/>
    </source>
</evidence>
<keyword evidence="1" id="KW-1133">Transmembrane helix</keyword>
<protein>
    <submittedName>
        <fullName evidence="2">Uncharacterized protein</fullName>
    </submittedName>
</protein>
<feature type="transmembrane region" description="Helical" evidence="1">
    <location>
        <begin position="12"/>
        <end position="33"/>
    </location>
</feature>
<accession>A0A371D7X8</accession>
<evidence type="ECO:0000313" key="2">
    <source>
        <dbReference type="EMBL" id="RDX48645.1"/>
    </source>
</evidence>
<organism evidence="2 3">
    <name type="scientific">Lentinus brumalis</name>
    <dbReference type="NCBI Taxonomy" id="2498619"/>
    <lineage>
        <taxon>Eukaryota</taxon>
        <taxon>Fungi</taxon>
        <taxon>Dikarya</taxon>
        <taxon>Basidiomycota</taxon>
        <taxon>Agaricomycotina</taxon>
        <taxon>Agaricomycetes</taxon>
        <taxon>Polyporales</taxon>
        <taxon>Polyporaceae</taxon>
        <taxon>Lentinus</taxon>
    </lineage>
</organism>
<reference evidence="2 3" key="1">
    <citation type="journal article" date="2018" name="Biotechnol. Biofuels">
        <title>Integrative visual omics of the white-rot fungus Polyporus brumalis exposes the biotechnological potential of its oxidative enzymes for delignifying raw plant biomass.</title>
        <authorList>
            <person name="Miyauchi S."/>
            <person name="Rancon A."/>
            <person name="Drula E."/>
            <person name="Hage H."/>
            <person name="Chaduli D."/>
            <person name="Favel A."/>
            <person name="Grisel S."/>
            <person name="Henrissat B."/>
            <person name="Herpoel-Gimbert I."/>
            <person name="Ruiz-Duenas F.J."/>
            <person name="Chevret D."/>
            <person name="Hainaut M."/>
            <person name="Lin J."/>
            <person name="Wang M."/>
            <person name="Pangilinan J."/>
            <person name="Lipzen A."/>
            <person name="Lesage-Meessen L."/>
            <person name="Navarro D."/>
            <person name="Riley R."/>
            <person name="Grigoriev I.V."/>
            <person name="Zhou S."/>
            <person name="Raouche S."/>
            <person name="Rosso M.N."/>
        </authorList>
    </citation>
    <scope>NUCLEOTIDE SEQUENCE [LARGE SCALE GENOMIC DNA]</scope>
    <source>
        <strain evidence="2 3">BRFM 1820</strain>
    </source>
</reference>
<sequence length="149" mass="16451">MSESSHDNSLELSIAAAVFGSCSLVSFSLVLMFQIASGRARHSRCSVTKPVSGMTTVVPWRDARPWPFRLRRANSEYNLIPTEDHNQPIFCVPETGGRAIRPQLTAGTEEKSDGVSRLHTVPAITARTALHYTVNQRTSAHGKSDRDWT</sequence>
<keyword evidence="1" id="KW-0472">Membrane</keyword>
<proteinExistence type="predicted"/>
<dbReference type="EMBL" id="KZ857410">
    <property type="protein sequence ID" value="RDX48645.1"/>
    <property type="molecule type" value="Genomic_DNA"/>
</dbReference>
<gene>
    <name evidence="2" type="ORF">OH76DRAFT_1404568</name>
</gene>
<keyword evidence="1" id="KW-0812">Transmembrane</keyword>
<dbReference type="AlphaFoldDB" id="A0A371D7X8"/>